<reference evidence="1" key="1">
    <citation type="submission" date="2015-02" db="EMBL/GenBank/DDBJ databases">
        <title>Genome Assembly of Bacillaceae bacterium MTCC 8252.</title>
        <authorList>
            <person name="Verma A."/>
            <person name="Khatri I."/>
            <person name="Mual P."/>
            <person name="Subramanian S."/>
            <person name="Krishnamurthi S."/>
        </authorList>
    </citation>
    <scope>NUCLEOTIDE SEQUENCE [LARGE SCALE GENOMIC DNA]</scope>
    <source>
        <strain evidence="1">MTCC 8252</strain>
    </source>
</reference>
<protein>
    <submittedName>
        <fullName evidence="1">Uncharacterized protein</fullName>
    </submittedName>
</protein>
<sequence>MRLYLLHDRWAQQKELVTCRPAPIPALSDALAYVEVSGGYPSFFLYFLPM</sequence>
<keyword evidence="2" id="KW-1185">Reference proteome</keyword>
<dbReference type="Proteomes" id="UP000031563">
    <property type="component" value="Unassembled WGS sequence"/>
</dbReference>
<evidence type="ECO:0000313" key="1">
    <source>
        <dbReference type="EMBL" id="KKB34336.1"/>
    </source>
</evidence>
<dbReference type="EMBL" id="JWIR02000086">
    <property type="protein sequence ID" value="KKB34336.1"/>
    <property type="molecule type" value="Genomic_DNA"/>
</dbReference>
<comment type="caution">
    <text evidence="1">The sequence shown here is derived from an EMBL/GenBank/DDBJ whole genome shotgun (WGS) entry which is preliminary data.</text>
</comment>
<proteinExistence type="predicted"/>
<name>A0A0F5HM18_BACTR</name>
<dbReference type="STRING" id="1221996.QY95_03947"/>
<dbReference type="AlphaFoldDB" id="A0A0F5HM18"/>
<organism evidence="1 2">
    <name type="scientific">Bacillus thermotolerans</name>
    <name type="common">Quasibacillus thermotolerans</name>
    <dbReference type="NCBI Taxonomy" id="1221996"/>
    <lineage>
        <taxon>Bacteria</taxon>
        <taxon>Bacillati</taxon>
        <taxon>Bacillota</taxon>
        <taxon>Bacilli</taxon>
        <taxon>Bacillales</taxon>
        <taxon>Bacillaceae</taxon>
        <taxon>Bacillus</taxon>
    </lineage>
</organism>
<evidence type="ECO:0000313" key="2">
    <source>
        <dbReference type="Proteomes" id="UP000031563"/>
    </source>
</evidence>
<accession>A0A0F5HM18</accession>
<gene>
    <name evidence="1" type="ORF">QY95_03947</name>
</gene>